<reference evidence="2" key="1">
    <citation type="submission" date="2020-06" db="EMBL/GenBank/DDBJ databases">
        <authorList>
            <person name="Li T."/>
            <person name="Hu X."/>
            <person name="Zhang T."/>
            <person name="Song X."/>
            <person name="Zhang H."/>
            <person name="Dai N."/>
            <person name="Sheng W."/>
            <person name="Hou X."/>
            <person name="Wei L."/>
        </authorList>
    </citation>
    <scope>NUCLEOTIDE SEQUENCE</scope>
    <source>
        <strain evidence="2">KEN1</strain>
        <tissue evidence="2">Leaf</tissue>
    </source>
</reference>
<dbReference type="PANTHER" id="PTHR37610:SF40">
    <property type="entry name" value="OS01G0909600 PROTEIN"/>
    <property type="match status" value="1"/>
</dbReference>
<dbReference type="SUPFAM" id="SSF56672">
    <property type="entry name" value="DNA/RNA polymerases"/>
    <property type="match status" value="1"/>
</dbReference>
<organism evidence="2">
    <name type="scientific">Sesamum latifolium</name>
    <dbReference type="NCBI Taxonomy" id="2727402"/>
    <lineage>
        <taxon>Eukaryota</taxon>
        <taxon>Viridiplantae</taxon>
        <taxon>Streptophyta</taxon>
        <taxon>Embryophyta</taxon>
        <taxon>Tracheophyta</taxon>
        <taxon>Spermatophyta</taxon>
        <taxon>Magnoliopsida</taxon>
        <taxon>eudicotyledons</taxon>
        <taxon>Gunneridae</taxon>
        <taxon>Pentapetalae</taxon>
        <taxon>asterids</taxon>
        <taxon>lamiids</taxon>
        <taxon>Lamiales</taxon>
        <taxon>Pedaliaceae</taxon>
        <taxon>Sesamum</taxon>
    </lineage>
</organism>
<reference evidence="2" key="2">
    <citation type="journal article" date="2024" name="Plant">
        <title>Genomic evolution and insights into agronomic trait innovations of Sesamum species.</title>
        <authorList>
            <person name="Miao H."/>
            <person name="Wang L."/>
            <person name="Qu L."/>
            <person name="Liu H."/>
            <person name="Sun Y."/>
            <person name="Le M."/>
            <person name="Wang Q."/>
            <person name="Wei S."/>
            <person name="Zheng Y."/>
            <person name="Lin W."/>
            <person name="Duan Y."/>
            <person name="Cao H."/>
            <person name="Xiong S."/>
            <person name="Wang X."/>
            <person name="Wei L."/>
            <person name="Li C."/>
            <person name="Ma Q."/>
            <person name="Ju M."/>
            <person name="Zhao R."/>
            <person name="Li G."/>
            <person name="Mu C."/>
            <person name="Tian Q."/>
            <person name="Mei H."/>
            <person name="Zhang T."/>
            <person name="Gao T."/>
            <person name="Zhang H."/>
        </authorList>
    </citation>
    <scope>NUCLEOTIDE SEQUENCE</scope>
    <source>
        <strain evidence="2">KEN1</strain>
    </source>
</reference>
<evidence type="ECO:0000313" key="2">
    <source>
        <dbReference type="EMBL" id="KAL0416852.1"/>
    </source>
</evidence>
<gene>
    <name evidence="2" type="ORF">Slati_3517100</name>
</gene>
<dbReference type="Pfam" id="PF07727">
    <property type="entry name" value="RVT_2"/>
    <property type="match status" value="2"/>
</dbReference>
<dbReference type="InterPro" id="IPR043502">
    <property type="entry name" value="DNA/RNA_pol_sf"/>
</dbReference>
<protein>
    <submittedName>
        <fullName evidence="2">Retrovirus-related Pol polyprotein from transposon RE1</fullName>
    </submittedName>
</protein>
<proteinExistence type="predicted"/>
<feature type="domain" description="Reverse transcriptase Ty1/copia-type" evidence="1">
    <location>
        <begin position="330"/>
        <end position="378"/>
    </location>
</feature>
<dbReference type="InterPro" id="IPR013103">
    <property type="entry name" value="RVT_2"/>
</dbReference>
<dbReference type="EMBL" id="JACGWN010000012">
    <property type="protein sequence ID" value="KAL0416852.1"/>
    <property type="molecule type" value="Genomic_DNA"/>
</dbReference>
<accession>A0AAW2UKF3</accession>
<evidence type="ECO:0000259" key="1">
    <source>
        <dbReference type="Pfam" id="PF07727"/>
    </source>
</evidence>
<name>A0AAW2UKF3_9LAMI</name>
<sequence length="590" mass="66618">MAVISCPGAVQIQIALGAKMKLGFINGKSPKPAETDDEFEQWTRADCMVTSWLLNSISKDLVESFLYTSTEKELWEQLEARFGESNGPLIYHIRREIASVSQGNLSISAYFGKIKKLWDELVCLAPAPVCSCGAAKAVVESLILEQLMQFLMGLNDSYDPIRNQILLMEPFPSVTKAYSMVLRVEKQREVSSGLSTAMQNMAMQVRGTDPRRFGNLKNSQKRRGQIDKKNFVCEHCGKLGMEKILVLISMESQNETESVNEELAHNAMDENTFSDFEEFDEFSETLRRSTRVTSQPAWMQDFEPKSYDQANKHAEWREAMKTEITALEKNQTWEVVPLPNDKKPIGCRWVYKLKLKEDGQIDRYKARLVAKGYNQLEDINNAFLHGSLDEEIYMTPPEGCHVPAGHVCNSEEMIRNVKHFLDTLFTIKDLGIAKYFRGLEIARSPQGLAITQTKYIRDILKDTGLSQAKTVTTPLPAGIKFSADAGSALPNPEVYRRLVGRLLYLGFTRPDISHASQQLSQFLQYPCKEHQDAATHLLRYLKGTAGKGLFFPTGDLMELKAYCDADWASCKDTRRSLTGYCIFLGKALIS</sequence>
<feature type="domain" description="Reverse transcriptase Ty1/copia-type" evidence="1">
    <location>
        <begin position="410"/>
        <end position="475"/>
    </location>
</feature>
<dbReference type="AlphaFoldDB" id="A0AAW2UKF3"/>
<dbReference type="PANTHER" id="PTHR37610">
    <property type="entry name" value="CCHC-TYPE DOMAIN-CONTAINING PROTEIN"/>
    <property type="match status" value="1"/>
</dbReference>
<comment type="caution">
    <text evidence="2">The sequence shown here is derived from an EMBL/GenBank/DDBJ whole genome shotgun (WGS) entry which is preliminary data.</text>
</comment>